<accession>A0A9W6P1Q6</accession>
<dbReference type="Proteomes" id="UP001143463">
    <property type="component" value="Unassembled WGS sequence"/>
</dbReference>
<keyword evidence="2" id="KW-0285">Flavoprotein</keyword>
<dbReference type="GO" id="GO:0071949">
    <property type="term" value="F:FAD binding"/>
    <property type="evidence" value="ECO:0007669"/>
    <property type="project" value="InterPro"/>
</dbReference>
<dbReference type="Gene3D" id="3.30.9.10">
    <property type="entry name" value="D-Amino Acid Oxidase, subunit A, domain 2"/>
    <property type="match status" value="1"/>
</dbReference>
<evidence type="ECO:0000259" key="4">
    <source>
        <dbReference type="Pfam" id="PF01494"/>
    </source>
</evidence>
<dbReference type="Pfam" id="PF21274">
    <property type="entry name" value="Rng_hyd_C"/>
    <property type="match status" value="1"/>
</dbReference>
<proteinExistence type="predicted"/>
<dbReference type="SUPFAM" id="SSF51905">
    <property type="entry name" value="FAD/NAD(P)-binding domain"/>
    <property type="match status" value="1"/>
</dbReference>
<evidence type="ECO:0000256" key="1">
    <source>
        <dbReference type="ARBA" id="ARBA00001974"/>
    </source>
</evidence>
<gene>
    <name evidence="5" type="ORF">GCM10017577_73880</name>
</gene>
<protein>
    <submittedName>
        <fullName evidence="5">FAD-dependent oxidoreductase</fullName>
    </submittedName>
</protein>
<dbReference type="Gene3D" id="3.50.50.60">
    <property type="entry name" value="FAD/NAD(P)-binding domain"/>
    <property type="match status" value="1"/>
</dbReference>
<dbReference type="InterPro" id="IPR002938">
    <property type="entry name" value="FAD-bd"/>
</dbReference>
<dbReference type="PANTHER" id="PTHR43004:SF19">
    <property type="entry name" value="BINDING MONOOXYGENASE, PUTATIVE (JCVI)-RELATED"/>
    <property type="match status" value="1"/>
</dbReference>
<dbReference type="GO" id="GO:0016709">
    <property type="term" value="F:oxidoreductase activity, acting on paired donors, with incorporation or reduction of molecular oxygen, NAD(P)H as one donor, and incorporation of one atom of oxygen"/>
    <property type="evidence" value="ECO:0007669"/>
    <property type="project" value="UniProtKB-ARBA"/>
</dbReference>
<evidence type="ECO:0000256" key="3">
    <source>
        <dbReference type="ARBA" id="ARBA00022827"/>
    </source>
</evidence>
<dbReference type="InterPro" id="IPR036188">
    <property type="entry name" value="FAD/NAD-bd_sf"/>
</dbReference>
<dbReference type="AlphaFoldDB" id="A0A9W6P1Q6"/>
<evidence type="ECO:0000313" key="5">
    <source>
        <dbReference type="EMBL" id="GLL16229.1"/>
    </source>
</evidence>
<feature type="domain" description="FAD-binding" evidence="4">
    <location>
        <begin position="9"/>
        <end position="360"/>
    </location>
</feature>
<dbReference type="RefSeq" id="WP_037051893.1">
    <property type="nucleotide sequence ID" value="NZ_BAAAUZ010000060.1"/>
</dbReference>
<sequence>MQTNPSPIETDVLVVGAGPAGLATALAAVTHGARVLVVERRGTTSTIPRATGVSTRTMEILREWGLTDAVLAGAIGDVPPRIAVADTLAGPVREYRDVGYPSRREALRASPTHPLLCPQDHLEPLLVAELRRRGGEVRFDSALIDLTVADGVEARLAGGERVRARFVVGADGPRSRVRSALGIGLRDLGTLGDYAQVLFRPDAASGVEALFAREPNVLWSIEHPEAAGVLLPVGGGRWCYARQLQDGRDCTGAEGIASYTPEFWRWLVRTATGLPDLEPQLLGMQVFTMAAAVATAVRSGPGFLVGDAAHRMTPVGGNGMNTAIHDGHELGWRLGWTVRGWAGPALLDSYVEEREPIGRARALRSLRPGGTDPIDGLAGDLGTAYRSCTVATGPADGELHLGTGTARPGERLPHVWVRTDGGRRAVLDLLGPGFTLFTGAMDADWRTAAAHLPVPVEVPAVGDRVARRCGLGPRSALLVRPDGVIAWRHDAGARETAADHARALARAVGTAVGLEPAVASAA</sequence>
<dbReference type="PRINTS" id="PR00420">
    <property type="entry name" value="RNGMNOXGNASE"/>
</dbReference>
<evidence type="ECO:0000256" key="2">
    <source>
        <dbReference type="ARBA" id="ARBA00022630"/>
    </source>
</evidence>
<comment type="cofactor">
    <cofactor evidence="1">
        <name>FAD</name>
        <dbReference type="ChEBI" id="CHEBI:57692"/>
    </cofactor>
</comment>
<evidence type="ECO:0000313" key="6">
    <source>
        <dbReference type="Proteomes" id="UP001143463"/>
    </source>
</evidence>
<dbReference type="PANTHER" id="PTHR43004">
    <property type="entry name" value="TRK SYSTEM POTASSIUM UPTAKE PROTEIN"/>
    <property type="match status" value="1"/>
</dbReference>
<reference evidence="5" key="2">
    <citation type="submission" date="2023-01" db="EMBL/GenBank/DDBJ databases">
        <authorList>
            <person name="Sun Q."/>
            <person name="Evtushenko L."/>
        </authorList>
    </citation>
    <scope>NUCLEOTIDE SEQUENCE</scope>
    <source>
        <strain evidence="5">VKM Ac-1069</strain>
    </source>
</reference>
<dbReference type="Pfam" id="PF01494">
    <property type="entry name" value="FAD_binding_3"/>
    <property type="match status" value="1"/>
</dbReference>
<dbReference type="EMBL" id="BSFQ01000077">
    <property type="protein sequence ID" value="GLL16229.1"/>
    <property type="molecule type" value="Genomic_DNA"/>
</dbReference>
<keyword evidence="6" id="KW-1185">Reference proteome</keyword>
<reference evidence="5" key="1">
    <citation type="journal article" date="2014" name="Int. J. Syst. Evol. Microbiol.">
        <title>Complete genome sequence of Corynebacterium casei LMG S-19264T (=DSM 44701T), isolated from a smear-ripened cheese.</title>
        <authorList>
            <consortium name="US DOE Joint Genome Institute (JGI-PGF)"/>
            <person name="Walter F."/>
            <person name="Albersmeier A."/>
            <person name="Kalinowski J."/>
            <person name="Ruckert C."/>
        </authorList>
    </citation>
    <scope>NUCLEOTIDE SEQUENCE</scope>
    <source>
        <strain evidence="5">VKM Ac-1069</strain>
    </source>
</reference>
<keyword evidence="3" id="KW-0274">FAD</keyword>
<dbReference type="InterPro" id="IPR050641">
    <property type="entry name" value="RIFMO-like"/>
</dbReference>
<name>A0A9W6P1Q6_9PSEU</name>
<dbReference type="Gene3D" id="3.40.30.120">
    <property type="match status" value="1"/>
</dbReference>
<comment type="caution">
    <text evidence="5">The sequence shown here is derived from an EMBL/GenBank/DDBJ whole genome shotgun (WGS) entry which is preliminary data.</text>
</comment>
<organism evidence="5 6">
    <name type="scientific">Pseudonocardia halophobica</name>
    <dbReference type="NCBI Taxonomy" id="29401"/>
    <lineage>
        <taxon>Bacteria</taxon>
        <taxon>Bacillati</taxon>
        <taxon>Actinomycetota</taxon>
        <taxon>Actinomycetes</taxon>
        <taxon>Pseudonocardiales</taxon>
        <taxon>Pseudonocardiaceae</taxon>
        <taxon>Pseudonocardia</taxon>
    </lineage>
</organism>